<keyword evidence="8" id="KW-1185">Reference proteome</keyword>
<keyword evidence="4" id="KW-0677">Repeat</keyword>
<sequence>MFLTCRSECYDTPKCGKGLQPDEVTLLHCPNSSTFDLQNYTCNTIETLLQGEILFYLFNVRNIRQIIYKALQKTKTLLHLIIIRSKTPGVTITQYVPLLPEGKSTPDFQCKLAPVSTKEGKEAVFKAVVTGEPKPAVTWKRVKGNIIDKEKYQMIFNEATGEHILKIHNVTSVDADTYKCIATNEYGKAICTALLIILALTNPLDFRKLLRKTKVDDDENQAKKYEVEEEKFWSAMLHADKKDYENICQEFGVVDVHLVVKRVGEIRREREHKVSASPANDKRLCIISALAAVDFVVKIQEVKAQEREDALFECVLTQPLPRVTWMVKNCVLEESDKYTIMVSDHKLIHRLLIRDCTHLDKGIYSVEAGSVSCNAWLVVEAERDPAPAGEKKQRFVVSFPSKRDCDLRCAPTFTVPLKLHTAPKGYECYMTCAVTGNPKPRIAWYLNSISLNTDSNYYISNTCGVYSLLILRVGPKDMGEFVITAENALGRAESSTVLSVIENVLQRVCVCVCACVFNIMCFNKNNKVKNKLS</sequence>
<proteinExistence type="inferred from homology"/>
<dbReference type="Pfam" id="PF07679">
    <property type="entry name" value="I-set"/>
    <property type="match status" value="3"/>
</dbReference>
<dbReference type="InterPro" id="IPR036179">
    <property type="entry name" value="Ig-like_dom_sf"/>
</dbReference>
<name>A0A8C6WYA5_9GOBI</name>
<comment type="subcellular location">
    <subcellularLocation>
        <location evidence="1">Cytoplasm</location>
    </subcellularLocation>
</comment>
<reference evidence="7" key="1">
    <citation type="submission" date="2025-08" db="UniProtKB">
        <authorList>
            <consortium name="Ensembl"/>
        </authorList>
    </citation>
    <scope>IDENTIFICATION</scope>
</reference>
<comment type="similarity">
    <text evidence="2">Belongs to the protein kinase superfamily. CAMK Ser/Thr protein kinase family.</text>
</comment>
<dbReference type="PANTHER" id="PTHR13817">
    <property type="entry name" value="TITIN"/>
    <property type="match status" value="1"/>
</dbReference>
<evidence type="ECO:0000256" key="2">
    <source>
        <dbReference type="ARBA" id="ARBA00006692"/>
    </source>
</evidence>
<dbReference type="SMART" id="SM00409">
    <property type="entry name" value="IG"/>
    <property type="match status" value="3"/>
</dbReference>
<evidence type="ECO:0000313" key="8">
    <source>
        <dbReference type="Proteomes" id="UP000694523"/>
    </source>
</evidence>
<dbReference type="AlphaFoldDB" id="A0A8C6WYA5"/>
<dbReference type="InterPro" id="IPR003599">
    <property type="entry name" value="Ig_sub"/>
</dbReference>
<dbReference type="PANTHER" id="PTHR13817:SF180">
    <property type="entry name" value="IMMUNOGLOBULIN-LIKE AND FIBRONECTIN TYPE III DOMAIN-CONTAINING 1, TANDEM DUPLICATE 3-RELATED"/>
    <property type="match status" value="1"/>
</dbReference>
<dbReference type="SMART" id="SM00408">
    <property type="entry name" value="IGc2"/>
    <property type="match status" value="2"/>
</dbReference>
<dbReference type="Gene3D" id="2.60.40.10">
    <property type="entry name" value="Immunoglobulins"/>
    <property type="match status" value="3"/>
</dbReference>
<evidence type="ECO:0000256" key="5">
    <source>
        <dbReference type="ARBA" id="ARBA00023319"/>
    </source>
</evidence>
<evidence type="ECO:0000259" key="6">
    <source>
        <dbReference type="PROSITE" id="PS50835"/>
    </source>
</evidence>
<organism evidence="7 8">
    <name type="scientific">Neogobius melanostomus</name>
    <name type="common">round goby</name>
    <dbReference type="NCBI Taxonomy" id="47308"/>
    <lineage>
        <taxon>Eukaryota</taxon>
        <taxon>Metazoa</taxon>
        <taxon>Chordata</taxon>
        <taxon>Craniata</taxon>
        <taxon>Vertebrata</taxon>
        <taxon>Euteleostomi</taxon>
        <taxon>Actinopterygii</taxon>
        <taxon>Neopterygii</taxon>
        <taxon>Teleostei</taxon>
        <taxon>Neoteleostei</taxon>
        <taxon>Acanthomorphata</taxon>
        <taxon>Gobiaria</taxon>
        <taxon>Gobiiformes</taxon>
        <taxon>Gobioidei</taxon>
        <taxon>Gobiidae</taxon>
        <taxon>Benthophilinae</taxon>
        <taxon>Neogobiini</taxon>
        <taxon>Neogobius</taxon>
    </lineage>
</organism>
<dbReference type="InterPro" id="IPR013783">
    <property type="entry name" value="Ig-like_fold"/>
</dbReference>
<dbReference type="FunFam" id="2.60.40.10:FF:000425">
    <property type="entry name" value="Myosin light chain kinase"/>
    <property type="match status" value="1"/>
</dbReference>
<dbReference type="Proteomes" id="UP000694523">
    <property type="component" value="Unplaced"/>
</dbReference>
<dbReference type="FunFam" id="2.60.40.10:FF:001097">
    <property type="entry name" value="Immunoglobulin-like and fibronectin type III domain-containing protein 1"/>
    <property type="match status" value="1"/>
</dbReference>
<evidence type="ECO:0000256" key="3">
    <source>
        <dbReference type="ARBA" id="ARBA00022490"/>
    </source>
</evidence>
<keyword evidence="5" id="KW-0393">Immunoglobulin domain</keyword>
<evidence type="ECO:0000313" key="7">
    <source>
        <dbReference type="Ensembl" id="ENSNMLP00000040862.1"/>
    </source>
</evidence>
<dbReference type="InterPro" id="IPR013098">
    <property type="entry name" value="Ig_I-set"/>
</dbReference>
<evidence type="ECO:0000256" key="1">
    <source>
        <dbReference type="ARBA" id="ARBA00004496"/>
    </source>
</evidence>
<dbReference type="FunFam" id="2.60.40.10:FF:000080">
    <property type="entry name" value="Myosin light chain kinase, smooth muscle"/>
    <property type="match status" value="1"/>
</dbReference>
<protein>
    <recommendedName>
        <fullName evidence="6">Ig-like domain-containing protein</fullName>
    </recommendedName>
</protein>
<dbReference type="InterPro" id="IPR007110">
    <property type="entry name" value="Ig-like_dom"/>
</dbReference>
<keyword evidence="3" id="KW-0963">Cytoplasm</keyword>
<feature type="domain" description="Ig-like" evidence="6">
    <location>
        <begin position="411"/>
        <end position="499"/>
    </location>
</feature>
<feature type="domain" description="Ig-like" evidence="6">
    <location>
        <begin position="88"/>
        <end position="191"/>
    </location>
</feature>
<dbReference type="PROSITE" id="PS50835">
    <property type="entry name" value="IG_LIKE"/>
    <property type="match status" value="2"/>
</dbReference>
<accession>A0A8C6WYA5</accession>
<reference evidence="7" key="2">
    <citation type="submission" date="2025-09" db="UniProtKB">
        <authorList>
            <consortium name="Ensembl"/>
        </authorList>
    </citation>
    <scope>IDENTIFICATION</scope>
</reference>
<dbReference type="GO" id="GO:0045214">
    <property type="term" value="P:sarcomere organization"/>
    <property type="evidence" value="ECO:0007669"/>
    <property type="project" value="TreeGrafter"/>
</dbReference>
<dbReference type="InterPro" id="IPR050964">
    <property type="entry name" value="Striated_Muscle_Regulatory"/>
</dbReference>
<dbReference type="InterPro" id="IPR003598">
    <property type="entry name" value="Ig_sub2"/>
</dbReference>
<dbReference type="GO" id="GO:0031430">
    <property type="term" value="C:M band"/>
    <property type="evidence" value="ECO:0007669"/>
    <property type="project" value="TreeGrafter"/>
</dbReference>
<evidence type="ECO:0000256" key="4">
    <source>
        <dbReference type="ARBA" id="ARBA00022737"/>
    </source>
</evidence>
<dbReference type="Ensembl" id="ENSNMLT00000045432.1">
    <property type="protein sequence ID" value="ENSNMLP00000040862.1"/>
    <property type="gene ID" value="ENSNMLG00000025057.1"/>
</dbReference>
<dbReference type="SUPFAM" id="SSF48726">
    <property type="entry name" value="Immunoglobulin"/>
    <property type="match status" value="3"/>
</dbReference>